<dbReference type="Proteomes" id="UP000280346">
    <property type="component" value="Unassembled WGS sequence"/>
</dbReference>
<dbReference type="OrthoDB" id="7305739at2"/>
<organism evidence="2 3">
    <name type="scientific">Azospirillum doebereinerae</name>
    <dbReference type="NCBI Taxonomy" id="92933"/>
    <lineage>
        <taxon>Bacteria</taxon>
        <taxon>Pseudomonadati</taxon>
        <taxon>Pseudomonadota</taxon>
        <taxon>Alphaproteobacteria</taxon>
        <taxon>Rhodospirillales</taxon>
        <taxon>Azospirillaceae</taxon>
        <taxon>Azospirillum</taxon>
    </lineage>
</organism>
<keyword evidence="3" id="KW-1185">Reference proteome</keyword>
<feature type="compositionally biased region" description="Basic and acidic residues" evidence="1">
    <location>
        <begin position="58"/>
        <end position="94"/>
    </location>
</feature>
<evidence type="ECO:0000313" key="2">
    <source>
        <dbReference type="EMBL" id="RUQ72933.1"/>
    </source>
</evidence>
<name>A0A433JAM4_9PROT</name>
<dbReference type="AlphaFoldDB" id="A0A433JAM4"/>
<comment type="caution">
    <text evidence="2">The sequence shown here is derived from an EMBL/GenBank/DDBJ whole genome shotgun (WGS) entry which is preliminary data.</text>
</comment>
<feature type="region of interest" description="Disordered" evidence="1">
    <location>
        <begin position="1"/>
        <end position="94"/>
    </location>
</feature>
<evidence type="ECO:0000313" key="3">
    <source>
        <dbReference type="Proteomes" id="UP000280346"/>
    </source>
</evidence>
<feature type="compositionally biased region" description="Basic and acidic residues" evidence="1">
    <location>
        <begin position="1"/>
        <end position="26"/>
    </location>
</feature>
<dbReference type="RefSeq" id="WP_126997409.1">
    <property type="nucleotide sequence ID" value="NZ_JBNPXW010000010.1"/>
</dbReference>
<accession>A0A433JAM4</accession>
<reference evidence="2 3" key="1">
    <citation type="submission" date="2018-12" db="EMBL/GenBank/DDBJ databases">
        <authorList>
            <person name="Yang Y."/>
        </authorList>
    </citation>
    <scope>NUCLEOTIDE SEQUENCE [LARGE SCALE GENOMIC DNA]</scope>
    <source>
        <strain evidence="2 3">GSF71</strain>
    </source>
</reference>
<evidence type="ECO:0000256" key="1">
    <source>
        <dbReference type="SAM" id="MobiDB-lite"/>
    </source>
</evidence>
<dbReference type="EMBL" id="RZIJ01000006">
    <property type="protein sequence ID" value="RUQ72933.1"/>
    <property type="molecule type" value="Genomic_DNA"/>
</dbReference>
<protein>
    <submittedName>
        <fullName evidence="2">Uncharacterized protein</fullName>
    </submittedName>
</protein>
<gene>
    <name evidence="2" type="ORF">EJ913_10260</name>
</gene>
<sequence length="94" mass="10619">MATDQRKVPLDIRDTREQPDVDEREMGFQNVEGPGAEEDYGIPGSEEARALGTGPLPQRREDGRDRSQPEQVRDDRIVDDRNVAVDGGRDDKDR</sequence>
<proteinExistence type="predicted"/>